<dbReference type="InterPro" id="IPR036047">
    <property type="entry name" value="F-box-like_dom_sf"/>
</dbReference>
<proteinExistence type="predicted"/>
<dbReference type="EMBL" id="JAGHQM010000719">
    <property type="protein sequence ID" value="KAH0558854.1"/>
    <property type="molecule type" value="Genomic_DNA"/>
</dbReference>
<dbReference type="SUPFAM" id="SSF81383">
    <property type="entry name" value="F-box domain"/>
    <property type="match status" value="1"/>
</dbReference>
<organism evidence="1 2">
    <name type="scientific">Trichoglossum hirsutum</name>
    <dbReference type="NCBI Taxonomy" id="265104"/>
    <lineage>
        <taxon>Eukaryota</taxon>
        <taxon>Fungi</taxon>
        <taxon>Dikarya</taxon>
        <taxon>Ascomycota</taxon>
        <taxon>Pezizomycotina</taxon>
        <taxon>Geoglossomycetes</taxon>
        <taxon>Geoglossales</taxon>
        <taxon>Geoglossaceae</taxon>
        <taxon>Trichoglossum</taxon>
    </lineage>
</organism>
<keyword evidence="2" id="KW-1185">Reference proteome</keyword>
<evidence type="ECO:0000313" key="1">
    <source>
        <dbReference type="EMBL" id="KAH0558854.1"/>
    </source>
</evidence>
<sequence length="429" mass="49424">MAARDRAFCILPPELNKFIALFIESDADFCNFQLVCKQTYYVVNSDQSVWRERFLDVYERIPIGSNFKFEYQVRRKALQPGIHFAGGHTMREKKCLLIIRELILDERNRVSSLNLDCLLDFSSSSNILEDIFIKGIIKPNPLLAIVQLLWTPWSLDLDRGFPTWGFPNSQQAAYVDPNSPEGQIFYGRNNRKVNVQWLLHISNFFKYHMTRKEEYSLFEEYESLELSQRPKMWSGKLEDQVPGLAGNWKGSYAFLDATDVINLRHQLISTDIFIDNIDGFQSIKLDPVTNVTSSVKMLFDLFNCSSNATKGIEHSVILEMDRDALYFEASGHDHHPFDACVRVHPLPSQYGFPGWQRFSMVKYFRDPTSSNPLVSDLWGYEGCVLPGGEMILGRWFYIDPNDPANEDAVNTPFRGSVPYSGPFILWNIS</sequence>
<accession>A0A9P8RNZ7</accession>
<dbReference type="Proteomes" id="UP000750711">
    <property type="component" value="Unassembled WGS sequence"/>
</dbReference>
<protein>
    <recommendedName>
        <fullName evidence="3">F-box domain-containing protein</fullName>
    </recommendedName>
</protein>
<evidence type="ECO:0008006" key="3">
    <source>
        <dbReference type="Google" id="ProtNLM"/>
    </source>
</evidence>
<evidence type="ECO:0000313" key="2">
    <source>
        <dbReference type="Proteomes" id="UP000750711"/>
    </source>
</evidence>
<comment type="caution">
    <text evidence="1">The sequence shown here is derived from an EMBL/GenBank/DDBJ whole genome shotgun (WGS) entry which is preliminary data.</text>
</comment>
<gene>
    <name evidence="1" type="ORF">GP486_004508</name>
</gene>
<name>A0A9P8RNZ7_9PEZI</name>
<dbReference type="AlphaFoldDB" id="A0A9P8RNZ7"/>
<reference evidence="1" key="1">
    <citation type="submission" date="2021-03" db="EMBL/GenBank/DDBJ databases">
        <title>Comparative genomics and phylogenomic investigation of the class Geoglossomycetes provide insights into ecological specialization and systematics.</title>
        <authorList>
            <person name="Melie T."/>
            <person name="Pirro S."/>
            <person name="Miller A.N."/>
            <person name="Quandt A."/>
        </authorList>
    </citation>
    <scope>NUCLEOTIDE SEQUENCE</scope>
    <source>
        <strain evidence="1">CAQ_001_2017</strain>
    </source>
</reference>